<gene>
    <name evidence="1" type="ORF">LT85_0994</name>
</gene>
<protein>
    <submittedName>
        <fullName evidence="1">Uncharacterized protein</fullName>
    </submittedName>
</protein>
<dbReference type="AlphaFoldDB" id="A0A0A1FBD5"/>
<accession>A0A0A1FBD5</accession>
<dbReference type="HOGENOM" id="CLU_3006374_0_0_4"/>
<name>A0A0A1FBD5_9BURK</name>
<dbReference type="EMBL" id="CP009962">
    <property type="protein sequence ID" value="AIY40152.1"/>
    <property type="molecule type" value="Genomic_DNA"/>
</dbReference>
<dbReference type="RefSeq" id="WP_156117433.1">
    <property type="nucleotide sequence ID" value="NZ_CP009962.1"/>
</dbReference>
<organism evidence="1 2">
    <name type="scientific">Collimonas arenae</name>
    <dbReference type="NCBI Taxonomy" id="279058"/>
    <lineage>
        <taxon>Bacteria</taxon>
        <taxon>Pseudomonadati</taxon>
        <taxon>Pseudomonadota</taxon>
        <taxon>Betaproteobacteria</taxon>
        <taxon>Burkholderiales</taxon>
        <taxon>Oxalobacteraceae</taxon>
        <taxon>Collimonas</taxon>
    </lineage>
</organism>
<dbReference type="KEGG" id="care:LT85_0994"/>
<evidence type="ECO:0000313" key="2">
    <source>
        <dbReference type="Proteomes" id="UP000030302"/>
    </source>
</evidence>
<dbReference type="STRING" id="279058.LT85_0994"/>
<reference evidence="2" key="1">
    <citation type="journal article" date="2014" name="Soil Biol. Biochem.">
        <title>Structure and function of bacterial communities in ageing soils: Insights from the Mendocino ecological staircase.</title>
        <authorList>
            <person name="Uroz S."/>
            <person name="Tech J.J."/>
            <person name="Sawaya N.A."/>
            <person name="Frey-Klett P."/>
            <person name="Leveau J.H.J."/>
        </authorList>
    </citation>
    <scope>NUCLEOTIDE SEQUENCE [LARGE SCALE GENOMIC DNA]</scope>
    <source>
        <strain evidence="2">Cal35</strain>
    </source>
</reference>
<evidence type="ECO:0000313" key="1">
    <source>
        <dbReference type="EMBL" id="AIY40152.1"/>
    </source>
</evidence>
<keyword evidence="2" id="KW-1185">Reference proteome</keyword>
<proteinExistence type="predicted"/>
<dbReference type="Proteomes" id="UP000030302">
    <property type="component" value="Chromosome"/>
</dbReference>
<sequence length="56" mass="6279">MTTEAQKIMQANREGVRFGAQEMRDRIVAELELFAVPEAIIALVERVEVAQHLKAA</sequence>